<reference evidence="1" key="1">
    <citation type="submission" date="2020-05" db="EMBL/GenBank/DDBJ databases">
        <authorList>
            <person name="Chiriac C."/>
            <person name="Salcher M."/>
            <person name="Ghai R."/>
            <person name="Kavagutti S V."/>
        </authorList>
    </citation>
    <scope>NUCLEOTIDE SEQUENCE</scope>
</reference>
<evidence type="ECO:0000313" key="1">
    <source>
        <dbReference type="EMBL" id="CAB4668563.1"/>
    </source>
</evidence>
<proteinExistence type="predicted"/>
<dbReference type="AlphaFoldDB" id="A0A6J6M7R8"/>
<sequence length="93" mass="10140">MSCPRITIGMSSTVTRTVQLVSAGTPFMAWRRWSCHDTDPLFAIFDHSGSAAGSADSGMAPDPVMFLLVHHVGDFRFACTSPVAVTRRYGSFR</sequence>
<name>A0A6J6M7R8_9ZZZZ</name>
<organism evidence="1">
    <name type="scientific">freshwater metagenome</name>
    <dbReference type="NCBI Taxonomy" id="449393"/>
    <lineage>
        <taxon>unclassified sequences</taxon>
        <taxon>metagenomes</taxon>
        <taxon>ecological metagenomes</taxon>
    </lineage>
</organism>
<gene>
    <name evidence="1" type="ORF">UFOPK2350_00204</name>
</gene>
<protein>
    <submittedName>
        <fullName evidence="1">Unannotated protein</fullName>
    </submittedName>
</protein>
<dbReference type="EMBL" id="CAEZXE010000009">
    <property type="protein sequence ID" value="CAB4668563.1"/>
    <property type="molecule type" value="Genomic_DNA"/>
</dbReference>
<accession>A0A6J6M7R8</accession>